<keyword evidence="5 7" id="KW-0472">Membrane</keyword>
<keyword evidence="4 7" id="KW-1133">Transmembrane helix</keyword>
<proteinExistence type="inferred from homology"/>
<dbReference type="InterPro" id="IPR019547">
    <property type="entry name" value="Lipid_desat"/>
</dbReference>
<evidence type="ECO:0000256" key="1">
    <source>
        <dbReference type="ARBA" id="ARBA00004141"/>
    </source>
</evidence>
<feature type="transmembrane region" description="Helical" evidence="7">
    <location>
        <begin position="245"/>
        <end position="263"/>
    </location>
</feature>
<sequence length="461" mass="52128">AKVAESRKSLLGLMGDGARVLWQSRWLLGFFLFSLGCAVGLRLERALRERLAFADHPDFRELARKIPNYDHVWFAWNLVDTNTYGSWLLSQERRYPINQFGLHILARNTSWQALCVMDSDGDGLSNGEELGDPCCRWAPKALGDFQVDQNFEYRRWMISHPAHPTARADAHSHPTSCAEDYDADQYEKAFRAFYFDRLQGSEAVDWNLTALMKLSAFAVLVVQLALWLVYGGLLADLTPTAGSPLSLGTRALLVALCFVYMDFCSGVIHLILDYAPTFLPVLGGLAGGFRYHHEDPTAILRISWFEYASHTHLLCAVVLLALRLAPSSRGLRFFWVWGIVWSHVFQSAHRWAHWPPDALPGPVRALQTAGLVLTHSRHMQHHQDLEKQFSILSGCADCVLDRLVRIVPAARYDLWCVFGVLWFFLPSFLDLYLRSLSSSSDASLDGQPRPSWTKTSVKDCV</sequence>
<dbReference type="EMBL" id="CAUJNA010002602">
    <property type="protein sequence ID" value="CAJ1393625.1"/>
    <property type="molecule type" value="Genomic_DNA"/>
</dbReference>
<dbReference type="InterPro" id="IPR057626">
    <property type="entry name" value="S-S_Temptin"/>
</dbReference>
<evidence type="ECO:0000256" key="2">
    <source>
        <dbReference type="ARBA" id="ARBA00007620"/>
    </source>
</evidence>
<organism evidence="10 11">
    <name type="scientific">Effrenium voratum</name>
    <dbReference type="NCBI Taxonomy" id="2562239"/>
    <lineage>
        <taxon>Eukaryota</taxon>
        <taxon>Sar</taxon>
        <taxon>Alveolata</taxon>
        <taxon>Dinophyceae</taxon>
        <taxon>Suessiales</taxon>
        <taxon>Symbiodiniaceae</taxon>
        <taxon>Effrenium</taxon>
    </lineage>
</organism>
<keyword evidence="3 7" id="KW-0812">Transmembrane</keyword>
<dbReference type="Pfam" id="PF24784">
    <property type="entry name" value="Temptin_C"/>
    <property type="match status" value="1"/>
</dbReference>
<feature type="transmembrane region" description="Helical" evidence="7">
    <location>
        <begin position="20"/>
        <end position="41"/>
    </location>
</feature>
<evidence type="ECO:0000256" key="4">
    <source>
        <dbReference type="ARBA" id="ARBA00022989"/>
    </source>
</evidence>
<dbReference type="AlphaFoldDB" id="A0AA36ITI1"/>
<evidence type="ECO:0000256" key="6">
    <source>
        <dbReference type="SAM" id="MobiDB-lite"/>
    </source>
</evidence>
<dbReference type="Proteomes" id="UP001178507">
    <property type="component" value="Unassembled WGS sequence"/>
</dbReference>
<evidence type="ECO:0000313" key="11">
    <source>
        <dbReference type="Proteomes" id="UP001178507"/>
    </source>
</evidence>
<comment type="caution">
    <text evidence="10">The sequence shown here is derived from an EMBL/GenBank/DDBJ whole genome shotgun (WGS) entry which is preliminary data.</text>
</comment>
<dbReference type="GO" id="GO:0016020">
    <property type="term" value="C:membrane"/>
    <property type="evidence" value="ECO:0007669"/>
    <property type="project" value="UniProtKB-SubCell"/>
</dbReference>
<dbReference type="Pfam" id="PF10520">
    <property type="entry name" value="Lipid_desat"/>
    <property type="match status" value="1"/>
</dbReference>
<dbReference type="PANTHER" id="PTHR48140">
    <property type="entry name" value="FATTY ACID DESATURASE 4, CHLOROPLASTIC-RELATED"/>
    <property type="match status" value="1"/>
</dbReference>
<dbReference type="InterPro" id="IPR052864">
    <property type="entry name" value="Chloroplast_FAD_CarF"/>
</dbReference>
<gene>
    <name evidence="10" type="ORF">EVOR1521_LOCUS18454</name>
</gene>
<reference evidence="10" key="1">
    <citation type="submission" date="2023-08" db="EMBL/GenBank/DDBJ databases">
        <authorList>
            <person name="Chen Y."/>
            <person name="Shah S."/>
            <person name="Dougan E. K."/>
            <person name="Thang M."/>
            <person name="Chan C."/>
        </authorList>
    </citation>
    <scope>NUCLEOTIDE SEQUENCE</scope>
</reference>
<evidence type="ECO:0000256" key="7">
    <source>
        <dbReference type="SAM" id="Phobius"/>
    </source>
</evidence>
<feature type="transmembrane region" description="Helical" evidence="7">
    <location>
        <begin position="214"/>
        <end position="233"/>
    </location>
</feature>
<comment type="subcellular location">
    <subcellularLocation>
        <location evidence="1">Membrane</location>
        <topology evidence="1">Multi-pass membrane protein</topology>
    </subcellularLocation>
</comment>
<evidence type="ECO:0000313" key="10">
    <source>
        <dbReference type="EMBL" id="CAJ1393625.1"/>
    </source>
</evidence>
<evidence type="ECO:0000256" key="5">
    <source>
        <dbReference type="ARBA" id="ARBA00023136"/>
    </source>
</evidence>
<feature type="domain" description="Lipid desaturase" evidence="8">
    <location>
        <begin position="260"/>
        <end position="403"/>
    </location>
</feature>
<feature type="non-terminal residue" evidence="10">
    <location>
        <position position="461"/>
    </location>
</feature>
<accession>A0AA36ITI1</accession>
<dbReference type="PANTHER" id="PTHR48140:SF1">
    <property type="entry name" value="FATTY ACID DESATURASE 4, CHLOROPLASTIC-RELATED"/>
    <property type="match status" value="1"/>
</dbReference>
<feature type="region of interest" description="Disordered" evidence="6">
    <location>
        <begin position="439"/>
        <end position="461"/>
    </location>
</feature>
<name>A0AA36ITI1_9DINO</name>
<keyword evidence="11" id="KW-1185">Reference proteome</keyword>
<evidence type="ECO:0000256" key="3">
    <source>
        <dbReference type="ARBA" id="ARBA00022692"/>
    </source>
</evidence>
<evidence type="ECO:0000259" key="9">
    <source>
        <dbReference type="Pfam" id="PF24784"/>
    </source>
</evidence>
<feature type="transmembrane region" description="Helical" evidence="7">
    <location>
        <begin position="412"/>
        <end position="433"/>
    </location>
</feature>
<protein>
    <submittedName>
        <fullName evidence="10">Uncharacterized protein</fullName>
    </submittedName>
</protein>
<evidence type="ECO:0000259" key="8">
    <source>
        <dbReference type="Pfam" id="PF10520"/>
    </source>
</evidence>
<feature type="domain" description="Temptin Cys/Cys disulfide" evidence="9">
    <location>
        <begin position="62"/>
        <end position="141"/>
    </location>
</feature>
<comment type="similarity">
    <text evidence="2">Belongs to the fatty acid desaturase CarF family.</text>
</comment>